<dbReference type="AlphaFoldDB" id="A0A1I7Z4X3"/>
<feature type="region of interest" description="Disordered" evidence="1">
    <location>
        <begin position="1"/>
        <end position="24"/>
    </location>
</feature>
<evidence type="ECO:0000313" key="3">
    <source>
        <dbReference type="WBParaSite" id="L893_g22862.t1"/>
    </source>
</evidence>
<dbReference type="Proteomes" id="UP000095287">
    <property type="component" value="Unplaced"/>
</dbReference>
<organism evidence="2 3">
    <name type="scientific">Steinernema glaseri</name>
    <dbReference type="NCBI Taxonomy" id="37863"/>
    <lineage>
        <taxon>Eukaryota</taxon>
        <taxon>Metazoa</taxon>
        <taxon>Ecdysozoa</taxon>
        <taxon>Nematoda</taxon>
        <taxon>Chromadorea</taxon>
        <taxon>Rhabditida</taxon>
        <taxon>Tylenchina</taxon>
        <taxon>Panagrolaimomorpha</taxon>
        <taxon>Strongyloidoidea</taxon>
        <taxon>Steinernematidae</taxon>
        <taxon>Steinernema</taxon>
    </lineage>
</organism>
<name>A0A1I7Z4X3_9BILA</name>
<evidence type="ECO:0000313" key="2">
    <source>
        <dbReference type="Proteomes" id="UP000095287"/>
    </source>
</evidence>
<evidence type="ECO:0000256" key="1">
    <source>
        <dbReference type="SAM" id="MobiDB-lite"/>
    </source>
</evidence>
<keyword evidence="2" id="KW-1185">Reference proteome</keyword>
<dbReference type="SUPFAM" id="SSF54160">
    <property type="entry name" value="Chromo domain-like"/>
    <property type="match status" value="1"/>
</dbReference>
<dbReference type="WBParaSite" id="L893_g22862.t1">
    <property type="protein sequence ID" value="L893_g22862.t1"/>
    <property type="gene ID" value="L893_g22862"/>
</dbReference>
<protein>
    <submittedName>
        <fullName evidence="3">Chromo domain-containing protein</fullName>
    </submittedName>
</protein>
<accession>A0A1I7Z4X3</accession>
<reference evidence="3" key="1">
    <citation type="submission" date="2016-11" db="UniProtKB">
        <authorList>
            <consortium name="WormBaseParasite"/>
        </authorList>
    </citation>
    <scope>IDENTIFICATION</scope>
</reference>
<sequence length="147" mass="16754">MSGEVNGTVPTEMDQVAETSVPPELSNEETLINDIDEIVSERMVDGQLLYEVRWKMTFENTDKLRQQAPQAVKDFELYKQMGRVITINNYIEPDTAGVQVTADDVANVHYNVTYKGGHKTIVTHKFLEKYYARELIQFLLPVLAESV</sequence>
<dbReference type="InterPro" id="IPR016197">
    <property type="entry name" value="Chromo-like_dom_sf"/>
</dbReference>
<dbReference type="CDD" id="cd00024">
    <property type="entry name" value="CD_CSD"/>
    <property type="match status" value="1"/>
</dbReference>
<proteinExistence type="predicted"/>